<feature type="region of interest" description="Disordered" evidence="1">
    <location>
        <begin position="25"/>
        <end position="107"/>
    </location>
</feature>
<accession>A0A0A8L7M0</accession>
<dbReference type="AlphaFoldDB" id="A0A0A8L7M0"/>
<comment type="caution">
    <text evidence="3">The sequence shown here is derived from an EMBL/GenBank/DDBJ whole genome shotgun (WGS) entry which is preliminary data.</text>
</comment>
<dbReference type="Proteomes" id="UP000031516">
    <property type="component" value="Unassembled WGS sequence"/>
</dbReference>
<protein>
    <submittedName>
        <fullName evidence="3">WGS project CCBQ000000000 data, contig 00223</fullName>
    </submittedName>
</protein>
<dbReference type="EMBL" id="CCBQ010000036">
    <property type="protein sequence ID" value="CDO94132.1"/>
    <property type="molecule type" value="Genomic_DNA"/>
</dbReference>
<organism evidence="3 4">
    <name type="scientific">Kluyveromyces dobzhanskii CBS 2104</name>
    <dbReference type="NCBI Taxonomy" id="1427455"/>
    <lineage>
        <taxon>Eukaryota</taxon>
        <taxon>Fungi</taxon>
        <taxon>Dikarya</taxon>
        <taxon>Ascomycota</taxon>
        <taxon>Saccharomycotina</taxon>
        <taxon>Saccharomycetes</taxon>
        <taxon>Saccharomycetales</taxon>
        <taxon>Saccharomycetaceae</taxon>
        <taxon>Kluyveromyces</taxon>
    </lineage>
</organism>
<keyword evidence="2" id="KW-0732">Signal</keyword>
<evidence type="ECO:0000313" key="3">
    <source>
        <dbReference type="EMBL" id="CDO94132.1"/>
    </source>
</evidence>
<feature type="compositionally biased region" description="Basic and acidic residues" evidence="1">
    <location>
        <begin position="25"/>
        <end position="35"/>
    </location>
</feature>
<evidence type="ECO:0000256" key="1">
    <source>
        <dbReference type="SAM" id="MobiDB-lite"/>
    </source>
</evidence>
<evidence type="ECO:0000256" key="2">
    <source>
        <dbReference type="SAM" id="SignalP"/>
    </source>
</evidence>
<sequence length="138" mass="15196">MVAVAILAALIVLFLRYRKNKEQQDFEKSYDEVKRSATGAYSSSSSSQNNHSNGGGAAQFVYTDEKGIVNPTVSSPNAPTSNTRQPVNSDDSSESEPVVLDQRLDPRHLMSQWDTNGSKVSLADDVDYSRKVLRVINE</sequence>
<feature type="compositionally biased region" description="Polar residues" evidence="1">
    <location>
        <begin position="71"/>
        <end position="90"/>
    </location>
</feature>
<proteinExistence type="predicted"/>
<name>A0A0A8L7M0_9SACH</name>
<evidence type="ECO:0000313" key="4">
    <source>
        <dbReference type="Proteomes" id="UP000031516"/>
    </source>
</evidence>
<feature type="signal peptide" evidence="2">
    <location>
        <begin position="1"/>
        <end position="22"/>
    </location>
</feature>
<feature type="chain" id="PRO_5002038785" evidence="2">
    <location>
        <begin position="23"/>
        <end position="138"/>
    </location>
</feature>
<feature type="compositionally biased region" description="Low complexity" evidence="1">
    <location>
        <begin position="36"/>
        <end position="52"/>
    </location>
</feature>
<reference evidence="3 4" key="1">
    <citation type="submission" date="2014-03" db="EMBL/GenBank/DDBJ databases">
        <title>The genome of Kluyveromyces dobzhanskii.</title>
        <authorList>
            <person name="Nystedt B."/>
            <person name="Astrom S."/>
        </authorList>
    </citation>
    <scope>NUCLEOTIDE SEQUENCE [LARGE SCALE GENOMIC DNA]</scope>
    <source>
        <strain evidence="3 4">CBS 2104</strain>
    </source>
</reference>
<keyword evidence="4" id="KW-1185">Reference proteome</keyword>
<dbReference type="OrthoDB" id="2537459at2759"/>
<gene>
    <name evidence="3" type="ORF">KLDO_g2413</name>
</gene>